<dbReference type="EnsemblMetazoa" id="PPAI006150-RA">
    <property type="protein sequence ID" value="PPAI006150-PA"/>
    <property type="gene ID" value="PPAI006150"/>
</dbReference>
<dbReference type="Proteomes" id="UP000092462">
    <property type="component" value="Unassembled WGS sequence"/>
</dbReference>
<sequence length="135" mass="15835">MEIYDDYLLKHYESDIGSMLATDVSDGPMRLHLDMCHLQREVPELFERIVKDAWEERRKWNASLLRVQDKILSNDVFLVDSGELRDSCYVTLYNLPMLPDTHFSSEYPEHSQKGRLIQIKGMPFIRNCPKFPVGT</sequence>
<protein>
    <submittedName>
        <fullName evidence="1">Uncharacterized protein</fullName>
    </submittedName>
</protein>
<reference evidence="1" key="1">
    <citation type="submission" date="2022-08" db="UniProtKB">
        <authorList>
            <consortium name="EnsemblMetazoa"/>
        </authorList>
    </citation>
    <scope>IDENTIFICATION</scope>
    <source>
        <strain evidence="1">Israel</strain>
    </source>
</reference>
<dbReference type="AlphaFoldDB" id="A0A1B0DE27"/>
<keyword evidence="2" id="KW-1185">Reference proteome</keyword>
<evidence type="ECO:0000313" key="1">
    <source>
        <dbReference type="EnsemblMetazoa" id="PPAI006150-PA"/>
    </source>
</evidence>
<dbReference type="VEuPathDB" id="VectorBase:PPAPM1_001379"/>
<dbReference type="EMBL" id="AJVK01014707">
    <property type="status" value="NOT_ANNOTATED_CDS"/>
    <property type="molecule type" value="Genomic_DNA"/>
</dbReference>
<evidence type="ECO:0000313" key="2">
    <source>
        <dbReference type="Proteomes" id="UP000092462"/>
    </source>
</evidence>
<dbReference type="VEuPathDB" id="VectorBase:PPAI006150"/>
<organism evidence="1 2">
    <name type="scientific">Phlebotomus papatasi</name>
    <name type="common">Sandfly</name>
    <dbReference type="NCBI Taxonomy" id="29031"/>
    <lineage>
        <taxon>Eukaryota</taxon>
        <taxon>Metazoa</taxon>
        <taxon>Ecdysozoa</taxon>
        <taxon>Arthropoda</taxon>
        <taxon>Hexapoda</taxon>
        <taxon>Insecta</taxon>
        <taxon>Pterygota</taxon>
        <taxon>Neoptera</taxon>
        <taxon>Endopterygota</taxon>
        <taxon>Diptera</taxon>
        <taxon>Nematocera</taxon>
        <taxon>Psychodoidea</taxon>
        <taxon>Psychodidae</taxon>
        <taxon>Phlebotomus</taxon>
        <taxon>Phlebotomus</taxon>
    </lineage>
</organism>
<accession>A0A1B0DE27</accession>
<name>A0A1B0DE27_PHLPP</name>
<proteinExistence type="predicted"/>